<keyword evidence="6" id="KW-1185">Reference proteome</keyword>
<evidence type="ECO:0000313" key="5">
    <source>
        <dbReference type="EMBL" id="KAL1110074.1"/>
    </source>
</evidence>
<feature type="binding site" evidence="3">
    <location>
        <position position="101"/>
    </location>
    <ligand>
        <name>Mn(2+)</name>
        <dbReference type="ChEBI" id="CHEBI:29035"/>
        <label>2</label>
    </ligand>
</feature>
<comment type="similarity">
    <text evidence="1">Belongs to the peptidase M20 family.</text>
</comment>
<keyword evidence="3" id="KW-0479">Metal-binding</keyword>
<keyword evidence="2" id="KW-0378">Hydrolase</keyword>
<name>A0ABD0YAZ6_9HEMI</name>
<gene>
    <name evidence="5" type="ORF">AAG570_014030</name>
</gene>
<dbReference type="Proteomes" id="UP001558652">
    <property type="component" value="Unassembled WGS sequence"/>
</dbReference>
<feature type="binding site" evidence="3">
    <location>
        <position position="161"/>
    </location>
    <ligand>
        <name>Mn(2+)</name>
        <dbReference type="ChEBI" id="CHEBI:29035"/>
        <label>2</label>
    </ligand>
</feature>
<proteinExistence type="inferred from homology"/>
<dbReference type="NCBIfam" id="TIGR01891">
    <property type="entry name" value="amidohydrolases"/>
    <property type="match status" value="1"/>
</dbReference>
<accession>A0ABD0YAZ6</accession>
<evidence type="ECO:0000256" key="2">
    <source>
        <dbReference type="ARBA" id="ARBA00022801"/>
    </source>
</evidence>
<comment type="caution">
    <text evidence="5">The sequence shown here is derived from an EMBL/GenBank/DDBJ whole genome shotgun (WGS) entry which is preliminary data.</text>
</comment>
<feature type="binding site" evidence="3">
    <location>
        <position position="360"/>
    </location>
    <ligand>
        <name>Mn(2+)</name>
        <dbReference type="ChEBI" id="CHEBI:29035"/>
        <label>2</label>
    </ligand>
</feature>
<dbReference type="PANTHER" id="PTHR11014:SF63">
    <property type="entry name" value="METALLOPEPTIDASE, PUTATIVE (AFU_ORTHOLOGUE AFUA_6G09600)-RELATED"/>
    <property type="match status" value="1"/>
</dbReference>
<dbReference type="SUPFAM" id="SSF55031">
    <property type="entry name" value="Bacterial exopeptidase dimerisation domain"/>
    <property type="match status" value="1"/>
</dbReference>
<dbReference type="InterPro" id="IPR002933">
    <property type="entry name" value="Peptidase_M20"/>
</dbReference>
<evidence type="ECO:0000259" key="4">
    <source>
        <dbReference type="Pfam" id="PF07687"/>
    </source>
</evidence>
<dbReference type="PANTHER" id="PTHR11014">
    <property type="entry name" value="PEPTIDASE M20 FAMILY MEMBER"/>
    <property type="match status" value="1"/>
</dbReference>
<dbReference type="EMBL" id="JBFDAA010000024">
    <property type="protein sequence ID" value="KAL1110074.1"/>
    <property type="molecule type" value="Genomic_DNA"/>
</dbReference>
<evidence type="ECO:0000256" key="3">
    <source>
        <dbReference type="PIRSR" id="PIRSR005962-1"/>
    </source>
</evidence>
<keyword evidence="3" id="KW-0464">Manganese</keyword>
<dbReference type="Pfam" id="PF07687">
    <property type="entry name" value="M20_dimer"/>
    <property type="match status" value="1"/>
</dbReference>
<protein>
    <recommendedName>
        <fullName evidence="4">Peptidase M20 dimerisation domain-containing protein</fullName>
    </recommendedName>
</protein>
<dbReference type="PIRSF" id="PIRSF005962">
    <property type="entry name" value="Pept_M20D_amidohydro"/>
    <property type="match status" value="1"/>
</dbReference>
<feature type="binding site" evidence="3">
    <location>
        <position position="137"/>
    </location>
    <ligand>
        <name>Mn(2+)</name>
        <dbReference type="ChEBI" id="CHEBI:29035"/>
        <label>2</label>
    </ligand>
</feature>
<feature type="binding site" evidence="3">
    <location>
        <position position="103"/>
    </location>
    <ligand>
        <name>Mn(2+)</name>
        <dbReference type="ChEBI" id="CHEBI:29035"/>
        <label>2</label>
    </ligand>
</feature>
<organism evidence="5 6">
    <name type="scientific">Ranatra chinensis</name>
    <dbReference type="NCBI Taxonomy" id="642074"/>
    <lineage>
        <taxon>Eukaryota</taxon>
        <taxon>Metazoa</taxon>
        <taxon>Ecdysozoa</taxon>
        <taxon>Arthropoda</taxon>
        <taxon>Hexapoda</taxon>
        <taxon>Insecta</taxon>
        <taxon>Pterygota</taxon>
        <taxon>Neoptera</taxon>
        <taxon>Paraneoptera</taxon>
        <taxon>Hemiptera</taxon>
        <taxon>Heteroptera</taxon>
        <taxon>Panheteroptera</taxon>
        <taxon>Nepomorpha</taxon>
        <taxon>Nepidae</taxon>
        <taxon>Ranatrinae</taxon>
        <taxon>Ranatra</taxon>
    </lineage>
</organism>
<evidence type="ECO:0000313" key="6">
    <source>
        <dbReference type="Proteomes" id="UP001558652"/>
    </source>
</evidence>
<feature type="domain" description="Peptidase M20 dimerisation" evidence="4">
    <location>
        <begin position="183"/>
        <end position="278"/>
    </location>
</feature>
<dbReference type="FunFam" id="3.30.70.360:FF:000001">
    <property type="entry name" value="N-acetyldiaminopimelate deacetylase"/>
    <property type="match status" value="1"/>
</dbReference>
<dbReference type="AlphaFoldDB" id="A0ABD0YAZ6"/>
<dbReference type="InterPro" id="IPR011650">
    <property type="entry name" value="Peptidase_M20_dimer"/>
</dbReference>
<evidence type="ECO:0000256" key="1">
    <source>
        <dbReference type="ARBA" id="ARBA00006153"/>
    </source>
</evidence>
<dbReference type="GO" id="GO:0016787">
    <property type="term" value="F:hydrolase activity"/>
    <property type="evidence" value="ECO:0007669"/>
    <property type="project" value="UniProtKB-KW"/>
</dbReference>
<dbReference type="InterPro" id="IPR017439">
    <property type="entry name" value="Amidohydrolase"/>
</dbReference>
<comment type="cofactor">
    <cofactor evidence="3">
        <name>Mn(2+)</name>
        <dbReference type="ChEBI" id="CHEBI:29035"/>
    </cofactor>
    <text evidence="3">The Mn(2+) ion enhances activity.</text>
</comment>
<dbReference type="InterPro" id="IPR036264">
    <property type="entry name" value="Bact_exopeptidase_dim_dom"/>
</dbReference>
<reference evidence="5 6" key="1">
    <citation type="submission" date="2024-07" db="EMBL/GenBank/DDBJ databases">
        <title>Chromosome-level genome assembly of the water stick insect Ranatra chinensis (Heteroptera: Nepidae).</title>
        <authorList>
            <person name="Liu X."/>
        </authorList>
    </citation>
    <scope>NUCLEOTIDE SEQUENCE [LARGE SCALE GENOMIC DNA]</scope>
    <source>
        <strain evidence="5">Cailab_2021Rc</strain>
        <tissue evidence="5">Muscle</tissue>
    </source>
</reference>
<dbReference type="Pfam" id="PF01546">
    <property type="entry name" value="Peptidase_M20"/>
    <property type="match status" value="1"/>
</dbReference>
<sequence length="390" mass="42568">MDALKLAEAKKEYLIKLRRHFHMNPELGWQEFKTSERIKNELDEQGIRWEQIGDTTGIVAYIDGPAGSKEVGLRADMDALPIKDEKKVPYASQNEGVMHACGHDGHMAILLGTASILMSIRDRLKVGVRLIFQPAEEVIEGGAVISCSKAAQGLSNIGALHLWSLLETGTISVEPGPRMASADSFEITIKGKSAHASTPNLGVDALYIASVVENALQAIVSRQCDPLEPVVVTVGKLHSGNAYNILAGEAVMTGTVRTFNNDLRDKIPQMMEHIVKHITLAFNADYTYKYTYGTPPVINEPKSAAAGRLAAAETVGEKNIAHMKPIMGGEDFAYFLQKIPGMFAFIGCGKPGGKECYPHHHECFDINEESLVYAAAFLTNYVLKIQETLT</sequence>
<dbReference type="Gene3D" id="3.30.70.360">
    <property type="match status" value="1"/>
</dbReference>
<dbReference type="Gene3D" id="3.40.630.10">
    <property type="entry name" value="Zn peptidases"/>
    <property type="match status" value="1"/>
</dbReference>
<dbReference type="SUPFAM" id="SSF53187">
    <property type="entry name" value="Zn-dependent exopeptidases"/>
    <property type="match status" value="1"/>
</dbReference>